<evidence type="ECO:0000256" key="6">
    <source>
        <dbReference type="HAMAP-Rule" id="MF_00416"/>
    </source>
</evidence>
<proteinExistence type="inferred from homology"/>
<dbReference type="Pfam" id="PF02119">
    <property type="entry name" value="FlgI"/>
    <property type="match status" value="1"/>
</dbReference>
<evidence type="ECO:0000256" key="1">
    <source>
        <dbReference type="ARBA" id="ARBA00002591"/>
    </source>
</evidence>
<keyword evidence="8" id="KW-0282">Flagellum</keyword>
<keyword evidence="8" id="KW-0969">Cilium</keyword>
<dbReference type="InterPro" id="IPR001782">
    <property type="entry name" value="Flag_FlgI"/>
</dbReference>
<keyword evidence="7" id="KW-0472">Membrane</keyword>
<dbReference type="GO" id="GO:0071973">
    <property type="term" value="P:bacterial-type flagellum-dependent cell motility"/>
    <property type="evidence" value="ECO:0007669"/>
    <property type="project" value="InterPro"/>
</dbReference>
<evidence type="ECO:0000256" key="5">
    <source>
        <dbReference type="ARBA" id="ARBA00023143"/>
    </source>
</evidence>
<keyword evidence="7" id="KW-1133">Transmembrane helix</keyword>
<evidence type="ECO:0000256" key="2">
    <source>
        <dbReference type="ARBA" id="ARBA00004117"/>
    </source>
</evidence>
<organism evidence="8 9">
    <name type="scientific">Aquicella lusitana</name>
    <dbReference type="NCBI Taxonomy" id="254246"/>
    <lineage>
        <taxon>Bacteria</taxon>
        <taxon>Pseudomonadati</taxon>
        <taxon>Pseudomonadota</taxon>
        <taxon>Gammaproteobacteria</taxon>
        <taxon>Legionellales</taxon>
        <taxon>Coxiellaceae</taxon>
        <taxon>Aquicella</taxon>
    </lineage>
</organism>
<reference evidence="8 9" key="1">
    <citation type="submission" date="2018-07" db="EMBL/GenBank/DDBJ databases">
        <title>Genomic Encyclopedia of Type Strains, Phase IV (KMG-IV): sequencing the most valuable type-strain genomes for metagenomic binning, comparative biology and taxonomic classification.</title>
        <authorList>
            <person name="Goeker M."/>
        </authorList>
    </citation>
    <scope>NUCLEOTIDE SEQUENCE [LARGE SCALE GENOMIC DNA]</scope>
    <source>
        <strain evidence="8 9">DSM 16500</strain>
    </source>
</reference>
<comment type="similarity">
    <text evidence="3 6">Belongs to the FlgI family.</text>
</comment>
<keyword evidence="4" id="KW-0732">Signal</keyword>
<dbReference type="NCBIfam" id="NF003676">
    <property type="entry name" value="PRK05303.1"/>
    <property type="match status" value="1"/>
</dbReference>
<sequence>MRSLIYLYYIICVFILSSAVFAARIKDITALAGVRDNQLVGYGLIVGLDGTGDKTNQAPFTDQTFKNMLLEFGIRLPFDRGSQLKNVAAVAIHAKLPPFARIGQKIDVTILSLGNATSLRGGSLLMAPLKGADGKVYAMAQGNVVVSGFGAQGSDGSKVTVNVTSSGTIPNGATIENTIDTPFVQQGEVTFELIRPDFTTALRIEKAINKEFGYKVAEAQDAASVKVNFHHMALKGEGGLLDEASEKRRYVPLISRIENIQLKPAAVGARVVVNSRTGTIVIGDNVTIAPVAVSHGNLAVIITERPYVSQPEGFSEGKTVQGEASDININQQNNRAFVFAPGASLNDLVETINRVGAAPGDLIAILEAIKAAGALNADLEVI</sequence>
<comment type="caution">
    <text evidence="8">The sequence shown here is derived from an EMBL/GenBank/DDBJ whole genome shotgun (WGS) entry which is preliminary data.</text>
</comment>
<keyword evidence="7" id="KW-0812">Transmembrane</keyword>
<dbReference type="OrthoDB" id="9786431at2"/>
<evidence type="ECO:0000256" key="3">
    <source>
        <dbReference type="ARBA" id="ARBA00008994"/>
    </source>
</evidence>
<protein>
    <recommendedName>
        <fullName evidence="6">Flagellar P-ring protein</fullName>
    </recommendedName>
    <alternativeName>
        <fullName evidence="6">Basal body P-ring protein</fullName>
    </alternativeName>
</protein>
<evidence type="ECO:0000313" key="8">
    <source>
        <dbReference type="EMBL" id="RDI39969.1"/>
    </source>
</evidence>
<name>A0A370GAB3_9COXI</name>
<comment type="subcellular location">
    <subcellularLocation>
        <location evidence="2 6">Bacterial flagellum basal body</location>
    </subcellularLocation>
</comment>
<keyword evidence="5 6" id="KW-0975">Bacterial flagellum</keyword>
<dbReference type="GO" id="GO:0030288">
    <property type="term" value="C:outer membrane-bounded periplasmic space"/>
    <property type="evidence" value="ECO:0007669"/>
    <property type="project" value="InterPro"/>
</dbReference>
<keyword evidence="9" id="KW-1185">Reference proteome</keyword>
<gene>
    <name evidence="6" type="primary">flgI</name>
    <name evidence="8" type="ORF">C8D86_12530</name>
</gene>
<dbReference type="GO" id="GO:0005198">
    <property type="term" value="F:structural molecule activity"/>
    <property type="evidence" value="ECO:0007669"/>
    <property type="project" value="InterPro"/>
</dbReference>
<dbReference type="RefSeq" id="WP_114835176.1">
    <property type="nucleotide sequence ID" value="NZ_LR699116.1"/>
</dbReference>
<dbReference type="PANTHER" id="PTHR30381:SF0">
    <property type="entry name" value="FLAGELLAR P-RING PROTEIN"/>
    <property type="match status" value="1"/>
</dbReference>
<evidence type="ECO:0000256" key="7">
    <source>
        <dbReference type="SAM" id="Phobius"/>
    </source>
</evidence>
<evidence type="ECO:0000256" key="4">
    <source>
        <dbReference type="ARBA" id="ARBA00022729"/>
    </source>
</evidence>
<evidence type="ECO:0000313" key="9">
    <source>
        <dbReference type="Proteomes" id="UP000254720"/>
    </source>
</evidence>
<dbReference type="AlphaFoldDB" id="A0A370GAB3"/>
<dbReference type="HAMAP" id="MF_00416">
    <property type="entry name" value="FlgI"/>
    <property type="match status" value="1"/>
</dbReference>
<dbReference type="Proteomes" id="UP000254720">
    <property type="component" value="Unassembled WGS sequence"/>
</dbReference>
<dbReference type="EMBL" id="QQAX01000025">
    <property type="protein sequence ID" value="RDI39969.1"/>
    <property type="molecule type" value="Genomic_DNA"/>
</dbReference>
<comment type="subunit">
    <text evidence="6">The basal body constitutes a major portion of the flagellar organelle and consists of four rings (L,P,S, and M) mounted on a central rod.</text>
</comment>
<feature type="transmembrane region" description="Helical" evidence="7">
    <location>
        <begin position="6"/>
        <end position="25"/>
    </location>
</feature>
<dbReference type="PANTHER" id="PTHR30381">
    <property type="entry name" value="FLAGELLAR P-RING PERIPLASMIC PROTEIN FLGI"/>
    <property type="match status" value="1"/>
</dbReference>
<comment type="function">
    <text evidence="1 6">Assembles around the rod to form the L-ring and probably protects the motor/basal body from shearing forces during rotation.</text>
</comment>
<dbReference type="GO" id="GO:0009428">
    <property type="term" value="C:bacterial-type flagellum basal body, distal rod, P ring"/>
    <property type="evidence" value="ECO:0007669"/>
    <property type="project" value="InterPro"/>
</dbReference>
<accession>A0A370GAB3</accession>
<dbReference type="PRINTS" id="PR01010">
    <property type="entry name" value="FLGPRINGFLGI"/>
</dbReference>
<keyword evidence="8" id="KW-0966">Cell projection</keyword>